<accession>A0A5D4TBK9</accession>
<dbReference type="InterPro" id="IPR036286">
    <property type="entry name" value="LexA/Signal_pep-like_sf"/>
</dbReference>
<dbReference type="CDD" id="cd06530">
    <property type="entry name" value="S26_SPase_I"/>
    <property type="match status" value="1"/>
</dbReference>
<protein>
    <recommendedName>
        <fullName evidence="5">Signal peptidase I</fullName>
        <ecNumber evidence="5">3.4.21.89</ecNumber>
    </recommendedName>
</protein>
<evidence type="ECO:0000256" key="4">
    <source>
        <dbReference type="ARBA" id="ARBA00023136"/>
    </source>
</evidence>
<dbReference type="EMBL" id="VTET01000004">
    <property type="protein sequence ID" value="TYS72281.1"/>
    <property type="molecule type" value="Genomic_DNA"/>
</dbReference>
<dbReference type="SUPFAM" id="SSF51306">
    <property type="entry name" value="LexA/Signal peptidase"/>
    <property type="match status" value="1"/>
</dbReference>
<sequence length="179" mass="19870">MLIKIGKWSFYSLLSLLLVLVVFSALLGFQAKSNPNQIPSIAGISPLTILSDSMQPVFQAGDMIFSKAIAADEVMVDDIITFKQDNIIVTHRVIEVVEEQDQTFFKTKGDNVTIADDTLLASENVIAKQLFTIPKLGHLTQFASTSLGMILIFGVPFLLYVAVEIYDRFIRRNQTQQAA</sequence>
<name>A0A5D4TBK9_9BACI</name>
<keyword evidence="2 6" id="KW-0812">Transmembrane</keyword>
<comment type="subcellular location">
    <subcellularLocation>
        <location evidence="1">Membrane</location>
    </subcellularLocation>
</comment>
<dbReference type="GO" id="GO:0006465">
    <property type="term" value="P:signal peptide processing"/>
    <property type="evidence" value="ECO:0007669"/>
    <property type="project" value="UniProtKB-UniRule"/>
</dbReference>
<dbReference type="NCBIfam" id="TIGR02228">
    <property type="entry name" value="sigpep_I_arch"/>
    <property type="match status" value="1"/>
</dbReference>
<dbReference type="EC" id="3.4.21.89" evidence="5"/>
<keyword evidence="7" id="KW-0378">Hydrolase</keyword>
<evidence type="ECO:0000313" key="8">
    <source>
        <dbReference type="Proteomes" id="UP000324517"/>
    </source>
</evidence>
<dbReference type="OrthoDB" id="1648066at2"/>
<keyword evidence="3 6" id="KW-1133">Transmembrane helix</keyword>
<gene>
    <name evidence="7" type="ORF">FZC75_09985</name>
</gene>
<dbReference type="Proteomes" id="UP000324517">
    <property type="component" value="Unassembled WGS sequence"/>
</dbReference>
<comment type="caution">
    <text evidence="7">The sequence shown here is derived from an EMBL/GenBank/DDBJ whole genome shotgun (WGS) entry which is preliminary data.</text>
</comment>
<evidence type="ECO:0000256" key="2">
    <source>
        <dbReference type="ARBA" id="ARBA00022692"/>
    </source>
</evidence>
<keyword evidence="4 6" id="KW-0472">Membrane</keyword>
<dbReference type="GO" id="GO:0009003">
    <property type="term" value="F:signal peptidase activity"/>
    <property type="evidence" value="ECO:0007669"/>
    <property type="project" value="UniProtKB-EC"/>
</dbReference>
<reference evidence="7 8" key="1">
    <citation type="submission" date="2019-08" db="EMBL/GenBank/DDBJ databases">
        <title>Bacillus genomes from the desert of Cuatro Cienegas, Coahuila.</title>
        <authorList>
            <person name="Olmedo-Alvarez G."/>
        </authorList>
    </citation>
    <scope>NUCLEOTIDE SEQUENCE [LARGE SCALE GENOMIC DNA]</scope>
    <source>
        <strain evidence="7 8">CH98b_3T</strain>
    </source>
</reference>
<evidence type="ECO:0000256" key="5">
    <source>
        <dbReference type="NCBIfam" id="TIGR02228"/>
    </source>
</evidence>
<dbReference type="AlphaFoldDB" id="A0A5D4TBK9"/>
<evidence type="ECO:0000256" key="3">
    <source>
        <dbReference type="ARBA" id="ARBA00022989"/>
    </source>
</evidence>
<organism evidence="7 8">
    <name type="scientific">Sutcliffiella horikoshii</name>
    <dbReference type="NCBI Taxonomy" id="79883"/>
    <lineage>
        <taxon>Bacteria</taxon>
        <taxon>Bacillati</taxon>
        <taxon>Bacillota</taxon>
        <taxon>Bacilli</taxon>
        <taxon>Bacillales</taxon>
        <taxon>Bacillaceae</taxon>
        <taxon>Sutcliffiella</taxon>
    </lineage>
</organism>
<feature type="transmembrane region" description="Helical" evidence="6">
    <location>
        <begin position="142"/>
        <end position="163"/>
    </location>
</feature>
<dbReference type="PANTHER" id="PTHR10806">
    <property type="entry name" value="SIGNAL PEPTIDASE COMPLEX CATALYTIC SUBUNIT SEC11"/>
    <property type="match status" value="1"/>
</dbReference>
<evidence type="ECO:0000256" key="1">
    <source>
        <dbReference type="ARBA" id="ARBA00004370"/>
    </source>
</evidence>
<dbReference type="PRINTS" id="PR00728">
    <property type="entry name" value="SIGNALPTASE"/>
</dbReference>
<dbReference type="GO" id="GO:0004252">
    <property type="term" value="F:serine-type endopeptidase activity"/>
    <property type="evidence" value="ECO:0007669"/>
    <property type="project" value="UniProtKB-UniRule"/>
</dbReference>
<dbReference type="InterPro" id="IPR001733">
    <property type="entry name" value="Peptidase_S26B"/>
</dbReference>
<evidence type="ECO:0000256" key="6">
    <source>
        <dbReference type="SAM" id="Phobius"/>
    </source>
</evidence>
<dbReference type="GO" id="GO:0016020">
    <property type="term" value="C:membrane"/>
    <property type="evidence" value="ECO:0007669"/>
    <property type="project" value="UniProtKB-SubCell"/>
</dbReference>
<evidence type="ECO:0000313" key="7">
    <source>
        <dbReference type="EMBL" id="TYS72281.1"/>
    </source>
</evidence>
<dbReference type="InterPro" id="IPR019533">
    <property type="entry name" value="Peptidase_S26"/>
</dbReference>
<dbReference type="PANTHER" id="PTHR10806:SF6">
    <property type="entry name" value="SIGNAL PEPTIDASE COMPLEX CATALYTIC SUBUNIT SEC11"/>
    <property type="match status" value="1"/>
</dbReference>
<dbReference type="RefSeq" id="WP_148979164.1">
    <property type="nucleotide sequence ID" value="NZ_JBNILM010000004.1"/>
</dbReference>
<proteinExistence type="predicted"/>